<keyword evidence="4" id="KW-0285">Flavoprotein</keyword>
<dbReference type="InterPro" id="IPR010971">
    <property type="entry name" value="UbiH/COQ6"/>
</dbReference>
<dbReference type="Proteomes" id="UP001165369">
    <property type="component" value="Unassembled WGS sequence"/>
</dbReference>
<dbReference type="PANTHER" id="PTHR43876">
    <property type="entry name" value="UBIQUINONE BIOSYNTHESIS MONOOXYGENASE COQ6, MITOCHONDRIAL"/>
    <property type="match status" value="1"/>
</dbReference>
<evidence type="ECO:0000259" key="8">
    <source>
        <dbReference type="Pfam" id="PF01494"/>
    </source>
</evidence>
<name>A0ABT0T442_9GAMM</name>
<evidence type="ECO:0000256" key="5">
    <source>
        <dbReference type="ARBA" id="ARBA00022827"/>
    </source>
</evidence>
<organism evidence="9 10">
    <name type="scientific">Halomonas gemina</name>
    <dbReference type="NCBI Taxonomy" id="2945105"/>
    <lineage>
        <taxon>Bacteria</taxon>
        <taxon>Pseudomonadati</taxon>
        <taxon>Pseudomonadota</taxon>
        <taxon>Gammaproteobacteria</taxon>
        <taxon>Oceanospirillales</taxon>
        <taxon>Halomonadaceae</taxon>
        <taxon>Halomonas</taxon>
    </lineage>
</organism>
<proteinExistence type="inferred from homology"/>
<reference evidence="9" key="1">
    <citation type="submission" date="2022-05" db="EMBL/GenBank/DDBJ databases">
        <title>Halomonas geminus sp. nov. and Halomonas llamarensis sp. nov. isolated from high-altitude salars of the Atacama Desert.</title>
        <authorList>
            <person name="Hintersatz C."/>
            <person name="Rojas L.A."/>
            <person name="Wei T.-S."/>
            <person name="Kutschke S."/>
            <person name="Lehmann F."/>
            <person name="Jain R."/>
            <person name="Pollmann K."/>
        </authorList>
    </citation>
    <scope>NUCLEOTIDE SEQUENCE</scope>
    <source>
        <strain evidence="9">ATCH28</strain>
    </source>
</reference>
<dbReference type="InterPro" id="IPR002938">
    <property type="entry name" value="FAD-bd"/>
</dbReference>
<evidence type="ECO:0000256" key="3">
    <source>
        <dbReference type="ARBA" id="ARBA00005349"/>
    </source>
</evidence>
<keyword evidence="10" id="KW-1185">Reference proteome</keyword>
<dbReference type="GO" id="GO:0004497">
    <property type="term" value="F:monooxygenase activity"/>
    <property type="evidence" value="ECO:0007669"/>
    <property type="project" value="UniProtKB-KW"/>
</dbReference>
<protein>
    <submittedName>
        <fullName evidence="9">FAD-dependent monooxygenase</fullName>
    </submittedName>
</protein>
<evidence type="ECO:0000256" key="7">
    <source>
        <dbReference type="ARBA" id="ARBA00023033"/>
    </source>
</evidence>
<evidence type="ECO:0000313" key="10">
    <source>
        <dbReference type="Proteomes" id="UP001165369"/>
    </source>
</evidence>
<evidence type="ECO:0000256" key="1">
    <source>
        <dbReference type="ARBA" id="ARBA00001974"/>
    </source>
</evidence>
<dbReference type="InterPro" id="IPR051205">
    <property type="entry name" value="UbiH/COQ6_monooxygenase"/>
</dbReference>
<dbReference type="PANTHER" id="PTHR43876:SF7">
    <property type="entry name" value="UBIQUINONE BIOSYNTHESIS MONOOXYGENASE COQ6, MITOCHONDRIAL"/>
    <property type="match status" value="1"/>
</dbReference>
<evidence type="ECO:0000256" key="2">
    <source>
        <dbReference type="ARBA" id="ARBA00004749"/>
    </source>
</evidence>
<dbReference type="InterPro" id="IPR036188">
    <property type="entry name" value="FAD/NAD-bd_sf"/>
</dbReference>
<keyword evidence="6" id="KW-0560">Oxidoreductase</keyword>
<dbReference type="InterPro" id="IPR018168">
    <property type="entry name" value="Ubi_Hdrlase_CS"/>
</dbReference>
<feature type="domain" description="FAD-binding" evidence="8">
    <location>
        <begin position="155"/>
        <end position="342"/>
    </location>
</feature>
<sequence length="391" mass="42856">MREYFDVIIVGGGMVGAALAAALGKDRLQVALVEAGEAPAPVDDDRFDLRVSSLNLASQRLLESVGAWSLIPEERRCPFRHILAWDIQGQGETRFSAESIGLENFGSFVENRVIRHALWASLVEMPNVECFCEAAPIAQLSGRDRVLLELDNGRLLTGSLLVGAEGAGSRVRERAGIRVDVTDYHQRALIINVQTALPQQDVSWQRFTPEGPQAMLPLTGHHASLVWYGDPEKVRAREAMDDETLRTTIEKEFPSRLGGLERVLGRASFPIKRQHARRYTASRVVLVGDAAHVVHPLAGQGLNLGLQDVITLAERLAYAHAHNKDLGGLASIGRYALERRPQTLAMMAATETFHRVFTGGEGLRSAGSAGLALAERLPQAKQWMMRRALGI</sequence>
<dbReference type="EMBL" id="JAMJPK010000007">
    <property type="protein sequence ID" value="MCL7941689.1"/>
    <property type="molecule type" value="Genomic_DNA"/>
</dbReference>
<dbReference type="SUPFAM" id="SSF51905">
    <property type="entry name" value="FAD/NAD(P)-binding domain"/>
    <property type="match status" value="1"/>
</dbReference>
<comment type="caution">
    <text evidence="9">The sequence shown here is derived from an EMBL/GenBank/DDBJ whole genome shotgun (WGS) entry which is preliminary data.</text>
</comment>
<dbReference type="Pfam" id="PF01494">
    <property type="entry name" value="FAD_binding_3"/>
    <property type="match status" value="1"/>
</dbReference>
<keyword evidence="5" id="KW-0274">FAD</keyword>
<evidence type="ECO:0000313" key="9">
    <source>
        <dbReference type="EMBL" id="MCL7941689.1"/>
    </source>
</evidence>
<comment type="pathway">
    <text evidence="2">Cofactor biosynthesis; ubiquinone biosynthesis.</text>
</comment>
<accession>A0ABT0T442</accession>
<comment type="cofactor">
    <cofactor evidence="1">
        <name>FAD</name>
        <dbReference type="ChEBI" id="CHEBI:57692"/>
    </cofactor>
</comment>
<dbReference type="Gene3D" id="3.50.50.60">
    <property type="entry name" value="FAD/NAD(P)-binding domain"/>
    <property type="match status" value="2"/>
</dbReference>
<dbReference type="PROSITE" id="PS01304">
    <property type="entry name" value="UBIH"/>
    <property type="match status" value="1"/>
</dbReference>
<dbReference type="RefSeq" id="WP_250062811.1">
    <property type="nucleotide sequence ID" value="NZ_JAMJPK010000007.1"/>
</dbReference>
<gene>
    <name evidence="9" type="ORF">M8009_15475</name>
</gene>
<comment type="similarity">
    <text evidence="3">Belongs to the UbiH/COQ6 family.</text>
</comment>
<dbReference type="NCBIfam" id="TIGR01988">
    <property type="entry name" value="Ubi-OHases"/>
    <property type="match status" value="1"/>
</dbReference>
<keyword evidence="7 9" id="KW-0503">Monooxygenase</keyword>
<evidence type="ECO:0000256" key="6">
    <source>
        <dbReference type="ARBA" id="ARBA00023002"/>
    </source>
</evidence>
<dbReference type="PRINTS" id="PR00420">
    <property type="entry name" value="RNGMNOXGNASE"/>
</dbReference>
<evidence type="ECO:0000256" key="4">
    <source>
        <dbReference type="ARBA" id="ARBA00022630"/>
    </source>
</evidence>